<accession>A0A392RIY2</accession>
<dbReference type="AlphaFoldDB" id="A0A392RIY2"/>
<organism evidence="2 3">
    <name type="scientific">Trifolium medium</name>
    <dbReference type="NCBI Taxonomy" id="97028"/>
    <lineage>
        <taxon>Eukaryota</taxon>
        <taxon>Viridiplantae</taxon>
        <taxon>Streptophyta</taxon>
        <taxon>Embryophyta</taxon>
        <taxon>Tracheophyta</taxon>
        <taxon>Spermatophyta</taxon>
        <taxon>Magnoliopsida</taxon>
        <taxon>eudicotyledons</taxon>
        <taxon>Gunneridae</taxon>
        <taxon>Pentapetalae</taxon>
        <taxon>rosids</taxon>
        <taxon>fabids</taxon>
        <taxon>Fabales</taxon>
        <taxon>Fabaceae</taxon>
        <taxon>Papilionoideae</taxon>
        <taxon>50 kb inversion clade</taxon>
        <taxon>NPAAA clade</taxon>
        <taxon>Hologalegina</taxon>
        <taxon>IRL clade</taxon>
        <taxon>Trifolieae</taxon>
        <taxon>Trifolium</taxon>
    </lineage>
</organism>
<proteinExistence type="predicted"/>
<comment type="caution">
    <text evidence="2">The sequence shown here is derived from an EMBL/GenBank/DDBJ whole genome shotgun (WGS) entry which is preliminary data.</text>
</comment>
<reference evidence="2 3" key="1">
    <citation type="journal article" date="2018" name="Front. Plant Sci.">
        <title>Red Clover (Trifolium pratense) and Zigzag Clover (T. medium) - A Picture of Genomic Similarities and Differences.</title>
        <authorList>
            <person name="Dluhosova J."/>
            <person name="Istvanek J."/>
            <person name="Nedelnik J."/>
            <person name="Repkova J."/>
        </authorList>
    </citation>
    <scope>NUCLEOTIDE SEQUENCE [LARGE SCALE GENOMIC DNA]</scope>
    <source>
        <strain evidence="3">cv. 10/8</strain>
        <tissue evidence="2">Leaf</tissue>
    </source>
</reference>
<evidence type="ECO:0000313" key="3">
    <source>
        <dbReference type="Proteomes" id="UP000265520"/>
    </source>
</evidence>
<dbReference type="EMBL" id="LXQA010226963">
    <property type="protein sequence ID" value="MCI35776.1"/>
    <property type="molecule type" value="Genomic_DNA"/>
</dbReference>
<protein>
    <submittedName>
        <fullName evidence="2">Uncharacterized protein</fullName>
    </submittedName>
</protein>
<feature type="non-terminal residue" evidence="2">
    <location>
        <position position="1"/>
    </location>
</feature>
<dbReference type="Proteomes" id="UP000265520">
    <property type="component" value="Unassembled WGS sequence"/>
</dbReference>
<name>A0A392RIY2_9FABA</name>
<evidence type="ECO:0000313" key="2">
    <source>
        <dbReference type="EMBL" id="MCI35776.1"/>
    </source>
</evidence>
<evidence type="ECO:0000256" key="1">
    <source>
        <dbReference type="SAM" id="MobiDB-lite"/>
    </source>
</evidence>
<feature type="region of interest" description="Disordered" evidence="1">
    <location>
        <begin position="18"/>
        <end position="47"/>
    </location>
</feature>
<feature type="compositionally biased region" description="Basic and acidic residues" evidence="1">
    <location>
        <begin position="20"/>
        <end position="47"/>
    </location>
</feature>
<keyword evidence="3" id="KW-1185">Reference proteome</keyword>
<sequence>STTPTSCMLPFTSKINNHTDLSEHCSNVDDERKERLDEKNARMGEEY</sequence>